<name>A0A7R9CX07_TIMPO</name>
<accession>A0A7R9CX07</accession>
<sequence>MGGGRDLWLDSRRLPKLVGENYKKKALKISDMRIVAALISRHGIAGMATLGPSQLALATLALIKCLLLSPAGTVLVHHWYLAGARWKRAAAETLPIRQGYHAGTLPVVSSWLVVGTFTRKFTLQMGRLEYPIGNLSFACACWLGDDGLPHVYYEQRAGRMSVMTDLKKLTAPRGILNLTLGKAQESFEPILKHLKIFQEDAENLTLLEQNHSYLDHSSWRSDSIT</sequence>
<organism evidence="1">
    <name type="scientific">Timema poppense</name>
    <name type="common">Walking stick</name>
    <dbReference type="NCBI Taxonomy" id="170557"/>
    <lineage>
        <taxon>Eukaryota</taxon>
        <taxon>Metazoa</taxon>
        <taxon>Ecdysozoa</taxon>
        <taxon>Arthropoda</taxon>
        <taxon>Hexapoda</taxon>
        <taxon>Insecta</taxon>
        <taxon>Pterygota</taxon>
        <taxon>Neoptera</taxon>
        <taxon>Polyneoptera</taxon>
        <taxon>Phasmatodea</taxon>
        <taxon>Timematodea</taxon>
        <taxon>Timematoidea</taxon>
        <taxon>Timematidae</taxon>
        <taxon>Timema</taxon>
    </lineage>
</organism>
<dbReference type="AlphaFoldDB" id="A0A7R9CX07"/>
<gene>
    <name evidence="1" type="ORF">TPSB3V08_LOCUS3898</name>
</gene>
<protein>
    <submittedName>
        <fullName evidence="1">Uncharacterized protein</fullName>
    </submittedName>
</protein>
<dbReference type="EMBL" id="OD001774">
    <property type="protein sequence ID" value="CAD7403111.1"/>
    <property type="molecule type" value="Genomic_DNA"/>
</dbReference>
<proteinExistence type="predicted"/>
<evidence type="ECO:0000313" key="1">
    <source>
        <dbReference type="EMBL" id="CAD7403111.1"/>
    </source>
</evidence>
<reference evidence="1" key="1">
    <citation type="submission" date="2020-11" db="EMBL/GenBank/DDBJ databases">
        <authorList>
            <person name="Tran Van P."/>
        </authorList>
    </citation>
    <scope>NUCLEOTIDE SEQUENCE</scope>
</reference>